<evidence type="ECO:0000313" key="3">
    <source>
        <dbReference type="Proteomes" id="UP000239589"/>
    </source>
</evidence>
<feature type="domain" description="Putative restriction endonuclease" evidence="1">
    <location>
        <begin position="11"/>
        <end position="162"/>
    </location>
</feature>
<dbReference type="PANTHER" id="PTHR36558:SF1">
    <property type="entry name" value="RESTRICTION ENDONUCLEASE DOMAIN-CONTAINING PROTEIN-RELATED"/>
    <property type="match status" value="1"/>
</dbReference>
<evidence type="ECO:0000259" key="1">
    <source>
        <dbReference type="Pfam" id="PF05685"/>
    </source>
</evidence>
<dbReference type="AlphaFoldDB" id="A0A2S6CZG1"/>
<dbReference type="PANTHER" id="PTHR36558">
    <property type="entry name" value="GLR1098 PROTEIN"/>
    <property type="match status" value="1"/>
</dbReference>
<dbReference type="Gene3D" id="3.90.1570.10">
    <property type="entry name" value="tt1808, chain A"/>
    <property type="match status" value="1"/>
</dbReference>
<dbReference type="Pfam" id="PF05685">
    <property type="entry name" value="Uma2"/>
    <property type="match status" value="1"/>
</dbReference>
<accession>A0A2S6CZG1</accession>
<evidence type="ECO:0000313" key="2">
    <source>
        <dbReference type="EMBL" id="PPJ65143.1"/>
    </source>
</evidence>
<organism evidence="2 3">
    <name type="scientific">Cuspidothrix issatschenkoi CHARLIE-1</name>
    <dbReference type="NCBI Taxonomy" id="2052836"/>
    <lineage>
        <taxon>Bacteria</taxon>
        <taxon>Bacillati</taxon>
        <taxon>Cyanobacteriota</taxon>
        <taxon>Cyanophyceae</taxon>
        <taxon>Nostocales</taxon>
        <taxon>Aphanizomenonaceae</taxon>
        <taxon>Cuspidothrix</taxon>
    </lineage>
</organism>
<dbReference type="OrthoDB" id="424506at2"/>
<name>A0A2S6CZG1_9CYAN</name>
<sequence length="186" mass="21807">MIANHDIYITPEQYLALEEKSPVKHEYINGYIYAMAGASDPHITVTGNIFTLIRNHIRGSGWRVFFTDMKSRIEAINRFYYPDVMVTCDERDKGLLNYKKFPCLIIEILSDSTEAFDRGDKFADYQNIETLQEYVLIDVKKPKVDCFRRNDQGLWVLQSYTESSFEFQSINFQGNMDDLYEDVTFL</sequence>
<keyword evidence="3" id="KW-1185">Reference proteome</keyword>
<dbReference type="EMBL" id="PGEM01000005">
    <property type="protein sequence ID" value="PPJ65143.1"/>
    <property type="molecule type" value="Genomic_DNA"/>
</dbReference>
<dbReference type="SUPFAM" id="SSF52980">
    <property type="entry name" value="Restriction endonuclease-like"/>
    <property type="match status" value="1"/>
</dbReference>
<dbReference type="Proteomes" id="UP000239589">
    <property type="component" value="Unassembled WGS sequence"/>
</dbReference>
<proteinExistence type="predicted"/>
<dbReference type="RefSeq" id="WP_104386053.1">
    <property type="nucleotide sequence ID" value="NZ_PGEM01000005.1"/>
</dbReference>
<dbReference type="CDD" id="cd06260">
    <property type="entry name" value="DUF820-like"/>
    <property type="match status" value="1"/>
</dbReference>
<comment type="caution">
    <text evidence="2">The sequence shown here is derived from an EMBL/GenBank/DDBJ whole genome shotgun (WGS) entry which is preliminary data.</text>
</comment>
<gene>
    <name evidence="2" type="ORF">CUN59_00810</name>
</gene>
<dbReference type="InterPro" id="IPR011335">
    <property type="entry name" value="Restrct_endonuc-II-like"/>
</dbReference>
<reference evidence="2 3" key="1">
    <citation type="submission" date="2018-02" db="EMBL/GenBank/DDBJ databases">
        <title>Discovery of a pederin family compound in a non-symbiotic bloom-forming cyanobacterium.</title>
        <authorList>
            <person name="Kust A."/>
            <person name="Mares J."/>
            <person name="Jokela J."/>
            <person name="Urajova P."/>
            <person name="Hajek J."/>
            <person name="Saurav K."/>
            <person name="Voracova K."/>
            <person name="Fewer D.P."/>
            <person name="Haapaniemi E."/>
            <person name="Permi P."/>
            <person name="Rehakova K."/>
            <person name="Sivonen K."/>
            <person name="Hrouzek P."/>
        </authorList>
    </citation>
    <scope>NUCLEOTIDE SEQUENCE [LARGE SCALE GENOMIC DNA]</scope>
    <source>
        <strain evidence="2 3">CHARLIE-1</strain>
    </source>
</reference>
<protein>
    <recommendedName>
        <fullName evidence="1">Putative restriction endonuclease domain-containing protein</fullName>
    </recommendedName>
</protein>
<dbReference type="InterPro" id="IPR008538">
    <property type="entry name" value="Uma2"/>
</dbReference>
<dbReference type="InterPro" id="IPR012296">
    <property type="entry name" value="Nuclease_put_TT1808"/>
</dbReference>